<sequence length="402" mass="43904">MNFGAASTNGGIFGAFGAFGQPAVTTMAGRRSYGGVQTGGGGGAQRLELLNHDRDIHGNPIVSSASASASVSEIDTDEENTAMDDGASMSGWTVSTLDSDEASRRSDFSLQSMMQEEEEDDDERSQGTLDTEVSSIAFGAPALVGGGGPQDEIDEIDDHDGVYSVSSIESTDETHRITEVDDEERSFSSHNTISTIDSDEMSILSEHSQQQQQQQQQKEQQPLSTTANRMSQNDVEYEDNKLFDDESSQLTGNSSEGYLHAYGKGDVNSFATTDTLPMSDYSDEVTPVNLLHRAALLEKRSVLFHDSLRNLECNFSDDSSFAFDSDDDDDVFTYGDSETQTMDPTLDPTIEYLVQQEESENFWDHINTHGHDDDYPVFEHSQGGDLLTGMEIGHNILVPLKS</sequence>
<gene>
    <name evidence="2" type="ORF">ASEP1449_LOCUS19333</name>
</gene>
<protein>
    <submittedName>
        <fullName evidence="2">Uncharacterized protein</fullName>
    </submittedName>
</protein>
<evidence type="ECO:0000313" key="2">
    <source>
        <dbReference type="EMBL" id="CAD9827499.1"/>
    </source>
</evidence>
<feature type="region of interest" description="Disordered" evidence="1">
    <location>
        <begin position="80"/>
        <end position="191"/>
    </location>
</feature>
<feature type="region of interest" description="Disordered" evidence="1">
    <location>
        <begin position="203"/>
        <end position="232"/>
    </location>
</feature>
<accession>A0A7S2UTE8</accession>
<organism evidence="2">
    <name type="scientific">Attheya septentrionalis</name>
    <dbReference type="NCBI Taxonomy" id="420275"/>
    <lineage>
        <taxon>Eukaryota</taxon>
        <taxon>Sar</taxon>
        <taxon>Stramenopiles</taxon>
        <taxon>Ochrophyta</taxon>
        <taxon>Bacillariophyta</taxon>
        <taxon>Coscinodiscophyceae</taxon>
        <taxon>Chaetocerotophycidae</taxon>
        <taxon>Chaetocerotales</taxon>
        <taxon>Attheyaceae</taxon>
        <taxon>Attheya</taxon>
    </lineage>
</organism>
<proteinExistence type="predicted"/>
<feature type="compositionally biased region" description="Polar residues" evidence="1">
    <location>
        <begin position="222"/>
        <end position="232"/>
    </location>
</feature>
<reference evidence="2" key="1">
    <citation type="submission" date="2021-01" db="EMBL/GenBank/DDBJ databases">
        <authorList>
            <person name="Corre E."/>
            <person name="Pelletier E."/>
            <person name="Niang G."/>
            <person name="Scheremetjew M."/>
            <person name="Finn R."/>
            <person name="Kale V."/>
            <person name="Holt S."/>
            <person name="Cochrane G."/>
            <person name="Meng A."/>
            <person name="Brown T."/>
            <person name="Cohen L."/>
        </authorList>
    </citation>
    <scope>NUCLEOTIDE SEQUENCE</scope>
    <source>
        <strain evidence="2">CCMP2084</strain>
    </source>
</reference>
<feature type="compositionally biased region" description="Low complexity" evidence="1">
    <location>
        <begin position="209"/>
        <end position="221"/>
    </location>
</feature>
<dbReference type="EMBL" id="HBHQ01028508">
    <property type="protein sequence ID" value="CAD9827499.1"/>
    <property type="molecule type" value="Transcribed_RNA"/>
</dbReference>
<dbReference type="AlphaFoldDB" id="A0A7S2UTE8"/>
<name>A0A7S2UTE8_9STRA</name>
<evidence type="ECO:0000256" key="1">
    <source>
        <dbReference type="SAM" id="MobiDB-lite"/>
    </source>
</evidence>